<dbReference type="PANTHER" id="PTHR43229:SF2">
    <property type="entry name" value="NODULATION PROTEIN J"/>
    <property type="match status" value="1"/>
</dbReference>
<evidence type="ECO:0000256" key="5">
    <source>
        <dbReference type="SAM" id="Phobius"/>
    </source>
</evidence>
<keyword evidence="4 5" id="KW-0472">Membrane</keyword>
<dbReference type="Proteomes" id="UP000010296">
    <property type="component" value="Unassembled WGS sequence"/>
</dbReference>
<organism evidence="7 8">
    <name type="scientific">Enterococcus italicus (strain DSM 15952 / CCUG 50447 / LMG 22039 / TP 1.5)</name>
    <dbReference type="NCBI Taxonomy" id="888064"/>
    <lineage>
        <taxon>Bacteria</taxon>
        <taxon>Bacillati</taxon>
        <taxon>Bacillota</taxon>
        <taxon>Bacilli</taxon>
        <taxon>Lactobacillales</taxon>
        <taxon>Enterococcaceae</taxon>
        <taxon>Enterococcus</taxon>
    </lineage>
</organism>
<dbReference type="HOGENOM" id="CLU_079551_1_0_9"/>
<dbReference type="STRING" id="888064.HMPREF9088_2268"/>
<keyword evidence="3 5" id="KW-1133">Transmembrane helix</keyword>
<feature type="transmembrane region" description="Helical" evidence="5">
    <location>
        <begin position="20"/>
        <end position="37"/>
    </location>
</feature>
<dbReference type="RefSeq" id="WP_007209322.1">
    <property type="nucleotide sequence ID" value="NZ_GL622243.1"/>
</dbReference>
<feature type="transmembrane region" description="Helical" evidence="5">
    <location>
        <begin position="105"/>
        <end position="130"/>
    </location>
</feature>
<dbReference type="InterPro" id="IPR013525">
    <property type="entry name" value="ABC2_TM"/>
</dbReference>
<evidence type="ECO:0000313" key="7">
    <source>
        <dbReference type="EMBL" id="EFU72899.1"/>
    </source>
</evidence>
<dbReference type="EMBL" id="AEPV01000093">
    <property type="protein sequence ID" value="EFU72899.1"/>
    <property type="molecule type" value="Genomic_DNA"/>
</dbReference>
<evidence type="ECO:0000313" key="8">
    <source>
        <dbReference type="Proteomes" id="UP000010296"/>
    </source>
</evidence>
<feature type="transmembrane region" description="Helical" evidence="5">
    <location>
        <begin position="57"/>
        <end position="80"/>
    </location>
</feature>
<protein>
    <submittedName>
        <fullName evidence="7">ABC-2 type transporter</fullName>
    </submittedName>
</protein>
<accession>E6LIS8</accession>
<feature type="transmembrane region" description="Helical" evidence="5">
    <location>
        <begin position="174"/>
        <end position="193"/>
    </location>
</feature>
<evidence type="ECO:0000256" key="1">
    <source>
        <dbReference type="ARBA" id="ARBA00004141"/>
    </source>
</evidence>
<dbReference type="GO" id="GO:0016020">
    <property type="term" value="C:membrane"/>
    <property type="evidence" value="ECO:0007669"/>
    <property type="project" value="UniProtKB-SubCell"/>
</dbReference>
<evidence type="ECO:0000256" key="2">
    <source>
        <dbReference type="ARBA" id="ARBA00022692"/>
    </source>
</evidence>
<evidence type="ECO:0000256" key="3">
    <source>
        <dbReference type="ARBA" id="ARBA00022989"/>
    </source>
</evidence>
<reference evidence="7 8" key="1">
    <citation type="submission" date="2010-12" db="EMBL/GenBank/DDBJ databases">
        <authorList>
            <person name="Muzny D."/>
            <person name="Qin X."/>
            <person name="Deng J."/>
            <person name="Jiang H."/>
            <person name="Liu Y."/>
            <person name="Qu J."/>
            <person name="Song X.-Z."/>
            <person name="Zhang L."/>
            <person name="Thornton R."/>
            <person name="Coyle M."/>
            <person name="Francisco L."/>
            <person name="Jackson L."/>
            <person name="Javaid M."/>
            <person name="Korchina V."/>
            <person name="Kovar C."/>
            <person name="Mata R."/>
            <person name="Mathew T."/>
            <person name="Ngo R."/>
            <person name="Nguyen L."/>
            <person name="Nguyen N."/>
            <person name="Okwuonu G."/>
            <person name="Ongeri F."/>
            <person name="Pham C."/>
            <person name="Simmons D."/>
            <person name="Wilczek-Boney K."/>
            <person name="Hale W."/>
            <person name="Jakkamsetti A."/>
            <person name="Pham P."/>
            <person name="Ruth R."/>
            <person name="San Lucas F."/>
            <person name="Warren J."/>
            <person name="Zhang J."/>
            <person name="Zhao Z."/>
            <person name="Zhou C."/>
            <person name="Zhu D."/>
            <person name="Lee S."/>
            <person name="Bess C."/>
            <person name="Blankenburg K."/>
            <person name="Forbes L."/>
            <person name="Fu Q."/>
            <person name="Gubbala S."/>
            <person name="Hirani K."/>
            <person name="Jayaseelan J.C."/>
            <person name="Lara F."/>
            <person name="Munidasa M."/>
            <person name="Palculict T."/>
            <person name="Patil S."/>
            <person name="Pu L.-L."/>
            <person name="Saada N."/>
            <person name="Tang L."/>
            <person name="Weissenberger G."/>
            <person name="Zhu Y."/>
            <person name="Hemphill L."/>
            <person name="Shang Y."/>
            <person name="Youmans B."/>
            <person name="Ayvaz T."/>
            <person name="Ross M."/>
            <person name="Santibanez J."/>
            <person name="Aqrawi P."/>
            <person name="Gross S."/>
            <person name="Joshi V."/>
            <person name="Fowler G."/>
            <person name="Nazareth L."/>
            <person name="Reid J."/>
            <person name="Worley K."/>
            <person name="Petrosino J."/>
            <person name="Highlander S."/>
            <person name="Gibbs R."/>
        </authorList>
    </citation>
    <scope>NUCLEOTIDE SEQUENCE [LARGE SCALE GENOMIC DNA]</scope>
    <source>
        <strain evidence="8">DSM 15952 / CCUG 50447 / LMG 22039 / TP 1.5</strain>
    </source>
</reference>
<proteinExistence type="predicted"/>
<dbReference type="eggNOG" id="COG0842">
    <property type="taxonomic scope" value="Bacteria"/>
</dbReference>
<dbReference type="AlphaFoldDB" id="E6LIS8"/>
<dbReference type="GO" id="GO:0140359">
    <property type="term" value="F:ABC-type transporter activity"/>
    <property type="evidence" value="ECO:0007669"/>
    <property type="project" value="InterPro"/>
</dbReference>
<dbReference type="Pfam" id="PF01061">
    <property type="entry name" value="ABC2_membrane"/>
    <property type="match status" value="1"/>
</dbReference>
<feature type="transmembrane region" description="Helical" evidence="5">
    <location>
        <begin position="136"/>
        <end position="162"/>
    </location>
</feature>
<evidence type="ECO:0000259" key="6">
    <source>
        <dbReference type="Pfam" id="PF01061"/>
    </source>
</evidence>
<feature type="transmembrane region" description="Helical" evidence="5">
    <location>
        <begin position="249"/>
        <end position="273"/>
    </location>
</feature>
<gene>
    <name evidence="7" type="ORF">HMPREF9088_2268</name>
</gene>
<dbReference type="PATRIC" id="fig|888064.11.peg.1578"/>
<keyword evidence="8" id="KW-1185">Reference proteome</keyword>
<dbReference type="PANTHER" id="PTHR43229">
    <property type="entry name" value="NODULATION PROTEIN J"/>
    <property type="match status" value="1"/>
</dbReference>
<dbReference type="OrthoDB" id="162334at2"/>
<evidence type="ECO:0000256" key="4">
    <source>
        <dbReference type="ARBA" id="ARBA00023136"/>
    </source>
</evidence>
<comment type="subcellular location">
    <subcellularLocation>
        <location evidence="1">Membrane</location>
        <topology evidence="1">Multi-pass membrane protein</topology>
    </subcellularLocation>
</comment>
<comment type="caution">
    <text evidence="7">The sequence shown here is derived from an EMBL/GenBank/DDBJ whole genome shotgun (WGS) entry which is preliminary data.</text>
</comment>
<dbReference type="InterPro" id="IPR051784">
    <property type="entry name" value="Nod_factor_ABC_transporter"/>
</dbReference>
<feature type="domain" description="ABC-2 type transporter transmembrane" evidence="6">
    <location>
        <begin position="2"/>
        <end position="220"/>
    </location>
</feature>
<sequence length="286" mass="32377">MIALTKRNLLLYFRNRSGVFFSLLAAMISFVLYIIFLKNSMINSWQEVPNSHQLLDLWLIGGTLSVTAITTTFTSLGQLVKDKEREVIKDFYLTDLSHFEIKISYMLSASLIGFLMQLMMLFLMMGYFSITDSLTIPWASMPAVICVALFSSLLAVVINMLFIQLINRFDSLGALETIVGTASGFLVGTYIPFGILPNFAQFLIKLTPGAYVAAIYRQIFMSDKLRRAFHGQQNHFEKMMGIKLEWHHLLTGMQTAVFLIVIFLLGIVALLTVDLIRSKKNVRTVD</sequence>
<keyword evidence="2 5" id="KW-0812">Transmembrane</keyword>
<name>E6LIS8_ENTI1</name>